<protein>
    <submittedName>
        <fullName evidence="2 3">Uncharacterized protein LOC107070003</fullName>
    </submittedName>
</protein>
<gene>
    <name evidence="2 3" type="primary">LOC107070003</name>
</gene>
<dbReference type="RefSeq" id="XP_015183273.1">
    <property type="nucleotide sequence ID" value="XM_015327787.1"/>
</dbReference>
<organism evidence="1 3">
    <name type="scientific">Polistes dominula</name>
    <name type="common">European paper wasp</name>
    <name type="synonym">Vespa dominula</name>
    <dbReference type="NCBI Taxonomy" id="743375"/>
    <lineage>
        <taxon>Eukaryota</taxon>
        <taxon>Metazoa</taxon>
        <taxon>Ecdysozoa</taxon>
        <taxon>Arthropoda</taxon>
        <taxon>Hexapoda</taxon>
        <taxon>Insecta</taxon>
        <taxon>Pterygota</taxon>
        <taxon>Neoptera</taxon>
        <taxon>Endopterygota</taxon>
        <taxon>Hymenoptera</taxon>
        <taxon>Apocrita</taxon>
        <taxon>Aculeata</taxon>
        <taxon>Vespoidea</taxon>
        <taxon>Vespidae</taxon>
        <taxon>Polistinae</taxon>
        <taxon>Polistini</taxon>
        <taxon>Polistes</taxon>
    </lineage>
</organism>
<sequence>MHSLSLLRSRTFTVGPFFSMRGTTNVLADHDDLLIPVVSGESPRMIRFPLTVAILVMTSTLAEFASIRNNEWSSLNLQFLERRARATDPADAIIIELLRKISSGQSDPRDDEELVERIKEVIITTATRIKTSSGSIEGAARRAQYLVSELTSAYTGAIYRSKSIDEARRNFARFQYTVQRIVDFTKSGRFVVA</sequence>
<proteinExistence type="predicted"/>
<dbReference type="RefSeq" id="XP_015183274.1">
    <property type="nucleotide sequence ID" value="XM_015327788.1"/>
</dbReference>
<keyword evidence="1" id="KW-1185">Reference proteome</keyword>
<name>A0ABM1IST7_POLDO</name>
<accession>A0ABM1IST7</accession>
<dbReference type="GeneID" id="107070003"/>
<evidence type="ECO:0000313" key="3">
    <source>
        <dbReference type="RefSeq" id="XP_015183274.1"/>
    </source>
</evidence>
<evidence type="ECO:0000313" key="1">
    <source>
        <dbReference type="Proteomes" id="UP000694924"/>
    </source>
</evidence>
<dbReference type="Proteomes" id="UP000694924">
    <property type="component" value="Unplaced"/>
</dbReference>
<evidence type="ECO:0000313" key="2">
    <source>
        <dbReference type="RefSeq" id="XP_015183273.1"/>
    </source>
</evidence>
<reference evidence="2 3" key="1">
    <citation type="submission" date="2025-05" db="UniProtKB">
        <authorList>
            <consortium name="RefSeq"/>
        </authorList>
    </citation>
    <scope>IDENTIFICATION</scope>
    <source>
        <tissue evidence="2 3">Whole body</tissue>
    </source>
</reference>